<dbReference type="PROSITE" id="PS51352">
    <property type="entry name" value="THIOREDOXIN_2"/>
    <property type="match status" value="1"/>
</dbReference>
<feature type="transmembrane region" description="Helical" evidence="1">
    <location>
        <begin position="46"/>
        <end position="67"/>
    </location>
</feature>
<sequence>MARSRRLTVLASAVTVGALLSLHSSASTDAQAFANTASTAAAAMNYFTQLILVLTPGVAVSGGAYILAKRRDSPPKPMWVISAALLAMLALSAPLVLPGRSDTQVVEEIQLRSGEERLMPNGQVQLVSDPRPGNGPAEEGWQQALWTEMAQAIQSGEEQVVMVFSRPGCPWCEKLHPVLERAVKRRADALAAGPVDDAEGPTLLHKPLRIFIYDASEFGPVMRRFGVEGFPTMYFFGEPGSRPTVVPGYLSDEDFDKVAKAAAEVDLLLRLGTDMQLMDQTLHLAAALLHDQLSNPDPTLQPTLATLACLKLADAMLEKSHEYFMRDRSGDIRDACNGSWSKKDIVEAEKLVFCRQHSTLHRPTADWFLHTCLHIWRQEAAGHSSIGDRCWRDVNCLAKFINMCCLYDNEMQAQPSSLRAQVSVLLAVHSVFTDGARGPTSEGAFRAWRLVRSKTCGSNIRDLVLPVFTRICDIVISQCLRLLGQLQGDPQAAIPAEKRYPAAARRIPKEFPLALADELLPIWPESCSTPVM</sequence>
<comment type="caution">
    <text evidence="3">The sequence shown here is derived from an EMBL/GenBank/DDBJ whole genome shotgun (WGS) entry which is preliminary data.</text>
</comment>
<dbReference type="EMBL" id="LSRX01000577">
    <property type="protein sequence ID" value="OLP93526.1"/>
    <property type="molecule type" value="Genomic_DNA"/>
</dbReference>
<evidence type="ECO:0000259" key="2">
    <source>
        <dbReference type="PROSITE" id="PS51352"/>
    </source>
</evidence>
<keyword evidence="4" id="KW-1185">Reference proteome</keyword>
<dbReference type="SUPFAM" id="SSF52833">
    <property type="entry name" value="Thioredoxin-like"/>
    <property type="match status" value="1"/>
</dbReference>
<dbReference type="InterPro" id="IPR012336">
    <property type="entry name" value="Thioredoxin-like_fold"/>
</dbReference>
<gene>
    <name evidence="3" type="ORF">AK812_SmicGene24568</name>
</gene>
<protein>
    <recommendedName>
        <fullName evidence="2">Thioredoxin domain-containing protein</fullName>
    </recommendedName>
</protein>
<evidence type="ECO:0000256" key="1">
    <source>
        <dbReference type="SAM" id="Phobius"/>
    </source>
</evidence>
<evidence type="ECO:0000313" key="3">
    <source>
        <dbReference type="EMBL" id="OLP93526.1"/>
    </source>
</evidence>
<dbReference type="Proteomes" id="UP000186817">
    <property type="component" value="Unassembled WGS sequence"/>
</dbReference>
<evidence type="ECO:0000313" key="4">
    <source>
        <dbReference type="Proteomes" id="UP000186817"/>
    </source>
</evidence>
<feature type="domain" description="Thioredoxin" evidence="2">
    <location>
        <begin position="118"/>
        <end position="264"/>
    </location>
</feature>
<name>A0A1Q9DE84_SYMMI</name>
<keyword evidence="1" id="KW-0472">Membrane</keyword>
<organism evidence="3 4">
    <name type="scientific">Symbiodinium microadriaticum</name>
    <name type="common">Dinoflagellate</name>
    <name type="synonym">Zooxanthella microadriatica</name>
    <dbReference type="NCBI Taxonomy" id="2951"/>
    <lineage>
        <taxon>Eukaryota</taxon>
        <taxon>Sar</taxon>
        <taxon>Alveolata</taxon>
        <taxon>Dinophyceae</taxon>
        <taxon>Suessiales</taxon>
        <taxon>Symbiodiniaceae</taxon>
        <taxon>Symbiodinium</taxon>
    </lineage>
</organism>
<reference evidence="3 4" key="1">
    <citation type="submission" date="2016-02" db="EMBL/GenBank/DDBJ databases">
        <title>Genome analysis of coral dinoflagellate symbionts highlights evolutionary adaptations to a symbiotic lifestyle.</title>
        <authorList>
            <person name="Aranda M."/>
            <person name="Li Y."/>
            <person name="Liew Y.J."/>
            <person name="Baumgarten S."/>
            <person name="Simakov O."/>
            <person name="Wilson M."/>
            <person name="Piel J."/>
            <person name="Ashoor H."/>
            <person name="Bougouffa S."/>
            <person name="Bajic V.B."/>
            <person name="Ryu T."/>
            <person name="Ravasi T."/>
            <person name="Bayer T."/>
            <person name="Micklem G."/>
            <person name="Kim H."/>
            <person name="Bhak J."/>
            <person name="Lajeunesse T.C."/>
            <person name="Voolstra C.R."/>
        </authorList>
    </citation>
    <scope>NUCLEOTIDE SEQUENCE [LARGE SCALE GENOMIC DNA]</scope>
    <source>
        <strain evidence="3 4">CCMP2467</strain>
    </source>
</reference>
<keyword evidence="1" id="KW-1133">Transmembrane helix</keyword>
<accession>A0A1Q9DE84</accession>
<dbReference type="InterPro" id="IPR013766">
    <property type="entry name" value="Thioredoxin_domain"/>
</dbReference>
<dbReference type="Gene3D" id="3.40.30.10">
    <property type="entry name" value="Glutaredoxin"/>
    <property type="match status" value="1"/>
</dbReference>
<proteinExistence type="predicted"/>
<feature type="transmembrane region" description="Helical" evidence="1">
    <location>
        <begin position="79"/>
        <end position="97"/>
    </location>
</feature>
<dbReference type="InterPro" id="IPR017937">
    <property type="entry name" value="Thioredoxin_CS"/>
</dbReference>
<dbReference type="Pfam" id="PF13098">
    <property type="entry name" value="Thioredoxin_2"/>
    <property type="match status" value="1"/>
</dbReference>
<dbReference type="PROSITE" id="PS00194">
    <property type="entry name" value="THIOREDOXIN_1"/>
    <property type="match status" value="1"/>
</dbReference>
<dbReference type="OrthoDB" id="10250354at2759"/>
<dbReference type="InterPro" id="IPR036249">
    <property type="entry name" value="Thioredoxin-like_sf"/>
</dbReference>
<dbReference type="AlphaFoldDB" id="A0A1Q9DE84"/>
<keyword evidence="1" id="KW-0812">Transmembrane</keyword>